<name>A0A7S3D0L5_9EUKA</name>
<dbReference type="AlphaFoldDB" id="A0A7S3D0L5"/>
<sequence>MENPMEHPSRTNHLTTSSPTWKGSRVIGHWSSWWSGGAVELPSSLNHTLPCLYFHRYSAGGLVAGGGQPVLENTVKVPSHGAIITAVAASWSGLSKVSLKDVWLFSSKEIASRLHTGSMQWKEKESKVQVYATQAGLRGIVESSVCTCAHMPQQRLLLCATHGHQG</sequence>
<feature type="compositionally biased region" description="Polar residues" evidence="1">
    <location>
        <begin position="11"/>
        <end position="20"/>
    </location>
</feature>
<gene>
    <name evidence="2" type="ORF">PBIL07802_LOCUS5036</name>
</gene>
<evidence type="ECO:0000256" key="1">
    <source>
        <dbReference type="SAM" id="MobiDB-lite"/>
    </source>
</evidence>
<feature type="region of interest" description="Disordered" evidence="1">
    <location>
        <begin position="1"/>
        <end position="20"/>
    </location>
</feature>
<organism evidence="2">
    <name type="scientific">Palpitomonas bilix</name>
    <dbReference type="NCBI Taxonomy" id="652834"/>
    <lineage>
        <taxon>Eukaryota</taxon>
        <taxon>Eukaryota incertae sedis</taxon>
    </lineage>
</organism>
<accession>A0A7S3D0L5</accession>
<protein>
    <submittedName>
        <fullName evidence="2">Uncharacterized protein</fullName>
    </submittedName>
</protein>
<proteinExistence type="predicted"/>
<evidence type="ECO:0000313" key="2">
    <source>
        <dbReference type="EMBL" id="CAE0242871.1"/>
    </source>
</evidence>
<reference evidence="2" key="1">
    <citation type="submission" date="2021-01" db="EMBL/GenBank/DDBJ databases">
        <authorList>
            <person name="Corre E."/>
            <person name="Pelletier E."/>
            <person name="Niang G."/>
            <person name="Scheremetjew M."/>
            <person name="Finn R."/>
            <person name="Kale V."/>
            <person name="Holt S."/>
            <person name="Cochrane G."/>
            <person name="Meng A."/>
            <person name="Brown T."/>
            <person name="Cohen L."/>
        </authorList>
    </citation>
    <scope>NUCLEOTIDE SEQUENCE</scope>
    <source>
        <strain evidence="2">NIES-2562</strain>
    </source>
</reference>
<dbReference type="EMBL" id="HBIB01008142">
    <property type="protein sequence ID" value="CAE0242871.1"/>
    <property type="molecule type" value="Transcribed_RNA"/>
</dbReference>